<reference evidence="2" key="1">
    <citation type="submission" date="2011-01" db="EMBL/GenBank/DDBJ databases">
        <title>Complete sequence of chromosome of Rahnella sp. Y9602.</title>
        <authorList>
            <consortium name="US DOE Joint Genome Institute"/>
            <person name="Lucas S."/>
            <person name="Copeland A."/>
            <person name="Lapidus A."/>
            <person name="Cheng J.-F."/>
            <person name="Goodwin L."/>
            <person name="Pitluck S."/>
            <person name="Lu M."/>
            <person name="Detter J.C."/>
            <person name="Han C."/>
            <person name="Tapia R."/>
            <person name="Land M."/>
            <person name="Hauser L."/>
            <person name="Kyrpides N."/>
            <person name="Ivanova N."/>
            <person name="Ovchinnikova G."/>
            <person name="Pagani I."/>
            <person name="Sobecky P.A."/>
            <person name="Martinez R.J."/>
            <person name="Woyke T."/>
        </authorList>
    </citation>
    <scope>NUCLEOTIDE SEQUENCE [LARGE SCALE GENOMIC DNA]</scope>
    <source>
        <strain evidence="2">Y9602</strain>
    </source>
</reference>
<gene>
    <name evidence="1" type="ordered locus">Rahaq_3280</name>
</gene>
<dbReference type="eggNOG" id="ENOG5031S9S">
    <property type="taxonomic scope" value="Bacteria"/>
</dbReference>
<evidence type="ECO:0000313" key="2">
    <source>
        <dbReference type="Proteomes" id="UP000007257"/>
    </source>
</evidence>
<dbReference type="AlphaFoldDB" id="A0A0H3FCC2"/>
<evidence type="ECO:0000313" key="1">
    <source>
        <dbReference type="EMBL" id="ADW74874.1"/>
    </source>
</evidence>
<dbReference type="Proteomes" id="UP000007257">
    <property type="component" value="Chromosome"/>
</dbReference>
<dbReference type="EMBL" id="CP002505">
    <property type="protein sequence ID" value="ADW74874.1"/>
    <property type="molecule type" value="Genomic_DNA"/>
</dbReference>
<accession>A0A0H3FCC2</accession>
<sequence>MKLPKKFYFMHHAMNLSEMNFCQITKIVFIDMHQGI</sequence>
<name>A0A0H3FCC2_RAHSY</name>
<proteinExistence type="predicted"/>
<protein>
    <submittedName>
        <fullName evidence="1">Uncharacterized protein</fullName>
    </submittedName>
</protein>
<dbReference type="KEGG" id="rah:Rahaq_3280"/>
<organism evidence="1 2">
    <name type="scientific">Rahnella sp. (strain Y9602)</name>
    <dbReference type="NCBI Taxonomy" id="2703885"/>
    <lineage>
        <taxon>Bacteria</taxon>
        <taxon>Pseudomonadati</taxon>
        <taxon>Pseudomonadota</taxon>
        <taxon>Gammaproteobacteria</taxon>
        <taxon>Enterobacterales</taxon>
        <taxon>Yersiniaceae</taxon>
        <taxon>Rahnella</taxon>
    </lineage>
</organism>
<dbReference type="HOGENOM" id="CLU_3358001_0_0_6"/>
<reference evidence="1 2" key="2">
    <citation type="journal article" date="2012" name="J. Bacteriol.">
        <title>Complete Genome Sequence of Rahnella sp. Strain Y9602, a Gammaproteobacterium Isolate from Metal- and Radionuclide-Contaminated Soil.</title>
        <authorList>
            <person name="Martinez R.J."/>
            <person name="Bruce D."/>
            <person name="Detter C."/>
            <person name="Goodwin L.A."/>
            <person name="Han J."/>
            <person name="Han C.S."/>
            <person name="Held B."/>
            <person name="Land M.L."/>
            <person name="Mikhailova N."/>
            <person name="Nolan M."/>
            <person name="Pennacchio L."/>
            <person name="Pitluck S."/>
            <person name="Tapia R."/>
            <person name="Woyke T."/>
            <person name="Sobecky P.A."/>
        </authorList>
    </citation>
    <scope>NUCLEOTIDE SEQUENCE [LARGE SCALE GENOMIC DNA]</scope>
    <source>
        <strain evidence="1 2">Y9602</strain>
    </source>
</reference>